<dbReference type="RefSeq" id="XP_001426620.1">
    <property type="nucleotide sequence ID" value="XM_001426583.2"/>
</dbReference>
<keyword evidence="4 5" id="KW-0472">Membrane</keyword>
<dbReference type="SUPFAM" id="SSF103473">
    <property type="entry name" value="MFS general substrate transporter"/>
    <property type="match status" value="1"/>
</dbReference>
<feature type="transmembrane region" description="Helical" evidence="5">
    <location>
        <begin position="172"/>
        <end position="187"/>
    </location>
</feature>
<organism evidence="6 7">
    <name type="scientific">Paramecium tetraurelia</name>
    <dbReference type="NCBI Taxonomy" id="5888"/>
    <lineage>
        <taxon>Eukaryota</taxon>
        <taxon>Sar</taxon>
        <taxon>Alveolata</taxon>
        <taxon>Ciliophora</taxon>
        <taxon>Intramacronucleata</taxon>
        <taxon>Oligohymenophorea</taxon>
        <taxon>Peniculida</taxon>
        <taxon>Parameciidae</taxon>
        <taxon>Paramecium</taxon>
    </lineage>
</organism>
<evidence type="ECO:0000256" key="5">
    <source>
        <dbReference type="SAM" id="Phobius"/>
    </source>
</evidence>
<evidence type="ECO:0000313" key="7">
    <source>
        <dbReference type="Proteomes" id="UP000000600"/>
    </source>
</evidence>
<accession>A0BL05</accession>
<feature type="transmembrane region" description="Helical" evidence="5">
    <location>
        <begin position="543"/>
        <end position="560"/>
    </location>
</feature>
<keyword evidence="3 5" id="KW-1133">Transmembrane helix</keyword>
<evidence type="ECO:0000256" key="2">
    <source>
        <dbReference type="ARBA" id="ARBA00022692"/>
    </source>
</evidence>
<evidence type="ECO:0000256" key="4">
    <source>
        <dbReference type="ARBA" id="ARBA00023136"/>
    </source>
</evidence>
<feature type="transmembrane region" description="Helical" evidence="5">
    <location>
        <begin position="101"/>
        <end position="122"/>
    </location>
</feature>
<evidence type="ECO:0000313" key="6">
    <source>
        <dbReference type="EMBL" id="CAK59222.1"/>
    </source>
</evidence>
<dbReference type="GeneID" id="5012404"/>
<name>A0BL05_PARTE</name>
<feature type="transmembrane region" description="Helical" evidence="5">
    <location>
        <begin position="454"/>
        <end position="474"/>
    </location>
</feature>
<dbReference type="Proteomes" id="UP000000600">
    <property type="component" value="Unassembled WGS sequence"/>
</dbReference>
<feature type="transmembrane region" description="Helical" evidence="5">
    <location>
        <begin position="422"/>
        <end position="442"/>
    </location>
</feature>
<dbReference type="AlphaFoldDB" id="A0BL05"/>
<feature type="transmembrane region" description="Helical" evidence="5">
    <location>
        <begin position="517"/>
        <end position="537"/>
    </location>
</feature>
<dbReference type="HOGENOM" id="CLU_034703_0_0_1"/>
<dbReference type="InterPro" id="IPR036259">
    <property type="entry name" value="MFS_trans_sf"/>
</dbReference>
<dbReference type="InterPro" id="IPR051617">
    <property type="entry name" value="UNC-93-like_regulator"/>
</dbReference>
<keyword evidence="7" id="KW-1185">Reference proteome</keyword>
<evidence type="ECO:0000256" key="3">
    <source>
        <dbReference type="ARBA" id="ARBA00022989"/>
    </source>
</evidence>
<feature type="transmembrane region" description="Helical" evidence="5">
    <location>
        <begin position="134"/>
        <end position="160"/>
    </location>
</feature>
<comment type="subcellular location">
    <subcellularLocation>
        <location evidence="1">Membrane</location>
        <topology evidence="1">Multi-pass membrane protein</topology>
    </subcellularLocation>
</comment>
<dbReference type="PANTHER" id="PTHR23294">
    <property type="entry name" value="ET TRANSLATION PRODUCT-RELATED"/>
    <property type="match status" value="1"/>
</dbReference>
<sequence length="572" mass="66888">MNELQFIQYRYQLRIQEKKSEKDLWLSTYCCFMFMLLKAFNMTGKMGMMQIYDFLYSTNFPSGLDSGLVSLGNVQWFCYEMAAPLSLPMMPMLLLKVQFKYIFFFSSLGSILFIIPLQFATICKDAEQPICNVFALWTFTIVFSFISGFCKTLLLFSMLYYLSNLAGGREKIIYYSSFYFMYVYRYYNLMHRHQFQWLVGSLIGNLLVHICSRDSLVETLKHVYIILIVSSLFLCSLFLTIPDEKKKSKFKKFNKIIAQLLMENGKENKKILKLELQKMNQKKEQNELYHKLIEEEVTGENGKIKKIMDQQVQMMQTQQFFTIQSFSYEENNLQDILSEKPSSAEDLRWVQAGQKTISMEEYVKNNYFGNLYLTLSVLCSEGFFYFIILIFNVGNLMSFLLLQLPNLLTINSVLDAEMRAATIYEGFLYVGIGQIFGCFYIGLFGDFSQKITGLYYILGVYQLGCFLAWGIYIFQIEFLVFVMSFIFGFSCSAMMSTTISFQIVYFQKFIYSVDLMYIIYSFSFSITSLLYILTNFFGKFCGLILLQSSGIFGLLSIWRIHMKLKAKVNKQQ</sequence>
<dbReference type="EMBL" id="CT868001">
    <property type="protein sequence ID" value="CAK59222.1"/>
    <property type="molecule type" value="Genomic_DNA"/>
</dbReference>
<dbReference type="PANTHER" id="PTHR23294:SF0">
    <property type="entry name" value="UNC93-LIKE PROTEIN MFSD11"/>
    <property type="match status" value="1"/>
</dbReference>
<dbReference type="GO" id="GO:0016020">
    <property type="term" value="C:membrane"/>
    <property type="evidence" value="ECO:0007669"/>
    <property type="project" value="UniProtKB-SubCell"/>
</dbReference>
<protein>
    <recommendedName>
        <fullName evidence="8">Major facilitator superfamily associated domain-containing protein</fullName>
    </recommendedName>
</protein>
<keyword evidence="2 5" id="KW-0812">Transmembrane</keyword>
<dbReference type="OMA" id="FIQYRYQ"/>
<dbReference type="InParanoid" id="A0BL05"/>
<proteinExistence type="predicted"/>
<evidence type="ECO:0008006" key="8">
    <source>
        <dbReference type="Google" id="ProtNLM"/>
    </source>
</evidence>
<feature type="transmembrane region" description="Helical" evidence="5">
    <location>
        <begin position="24"/>
        <end position="40"/>
    </location>
</feature>
<feature type="transmembrane region" description="Helical" evidence="5">
    <location>
        <begin position="222"/>
        <end position="241"/>
    </location>
</feature>
<feature type="transmembrane region" description="Helical" evidence="5">
    <location>
        <begin position="480"/>
        <end position="505"/>
    </location>
</feature>
<evidence type="ECO:0000256" key="1">
    <source>
        <dbReference type="ARBA" id="ARBA00004141"/>
    </source>
</evidence>
<dbReference type="OrthoDB" id="303284at2759"/>
<dbReference type="KEGG" id="ptm:GSPATT00029853001"/>
<gene>
    <name evidence="6" type="ORF">GSPATT00029853001</name>
</gene>
<reference evidence="6 7" key="1">
    <citation type="journal article" date="2006" name="Nature">
        <title>Global trends of whole-genome duplications revealed by the ciliate Paramecium tetraurelia.</title>
        <authorList>
            <consortium name="Genoscope"/>
            <person name="Aury J.-M."/>
            <person name="Jaillon O."/>
            <person name="Duret L."/>
            <person name="Noel B."/>
            <person name="Jubin C."/>
            <person name="Porcel B.M."/>
            <person name="Segurens B."/>
            <person name="Daubin V."/>
            <person name="Anthouard V."/>
            <person name="Aiach N."/>
            <person name="Arnaiz O."/>
            <person name="Billaut A."/>
            <person name="Beisson J."/>
            <person name="Blanc I."/>
            <person name="Bouhouche K."/>
            <person name="Camara F."/>
            <person name="Duharcourt S."/>
            <person name="Guigo R."/>
            <person name="Gogendeau D."/>
            <person name="Katinka M."/>
            <person name="Keller A.-M."/>
            <person name="Kissmehl R."/>
            <person name="Klotz C."/>
            <person name="Koll F."/>
            <person name="Le Moue A."/>
            <person name="Lepere C."/>
            <person name="Malinsky S."/>
            <person name="Nowacki M."/>
            <person name="Nowak J.K."/>
            <person name="Plattner H."/>
            <person name="Poulain J."/>
            <person name="Ruiz F."/>
            <person name="Serrano V."/>
            <person name="Zagulski M."/>
            <person name="Dessen P."/>
            <person name="Betermier M."/>
            <person name="Weissenbach J."/>
            <person name="Scarpelli C."/>
            <person name="Schachter V."/>
            <person name="Sperling L."/>
            <person name="Meyer E."/>
            <person name="Cohen J."/>
            <person name="Wincker P."/>
        </authorList>
    </citation>
    <scope>NUCLEOTIDE SEQUENCE [LARGE SCALE GENOMIC DNA]</scope>
    <source>
        <strain evidence="6 7">Stock d4-2</strain>
    </source>
</reference>